<evidence type="ECO:0000313" key="3">
    <source>
        <dbReference type="Proteomes" id="UP000605846"/>
    </source>
</evidence>
<feature type="compositionally biased region" description="Acidic residues" evidence="1">
    <location>
        <begin position="331"/>
        <end position="345"/>
    </location>
</feature>
<feature type="compositionally biased region" description="Acidic residues" evidence="1">
    <location>
        <begin position="142"/>
        <end position="157"/>
    </location>
</feature>
<dbReference type="Proteomes" id="UP000605846">
    <property type="component" value="Unassembled WGS sequence"/>
</dbReference>
<organism evidence="2 3">
    <name type="scientific">Apophysomyces ossiformis</name>
    <dbReference type="NCBI Taxonomy" id="679940"/>
    <lineage>
        <taxon>Eukaryota</taxon>
        <taxon>Fungi</taxon>
        <taxon>Fungi incertae sedis</taxon>
        <taxon>Mucoromycota</taxon>
        <taxon>Mucoromycotina</taxon>
        <taxon>Mucoromycetes</taxon>
        <taxon>Mucorales</taxon>
        <taxon>Mucorineae</taxon>
        <taxon>Mucoraceae</taxon>
        <taxon>Apophysomyces</taxon>
    </lineage>
</organism>
<evidence type="ECO:0000256" key="1">
    <source>
        <dbReference type="SAM" id="MobiDB-lite"/>
    </source>
</evidence>
<gene>
    <name evidence="2" type="ORF">EC973_003753</name>
</gene>
<keyword evidence="3" id="KW-1185">Reference proteome</keyword>
<name>A0A8H7BL16_9FUNG</name>
<sequence length="427" mass="45507">MQLGSPIEEENLPARRVSMYEENNVQHMEWSPLQSGGSVSNYEAVPGNNQDFECLLIYDEETQSFVLERQTMRFTMKKTLKRRLHDQNARESAAKPEKAMTPLENLALPPRQASQISTTPTNTIQESSSDDFDLDISKDMDEILGNDDDEDDQEEGEIVSSSNTTKHKSTEEDIFEEVTPTAYRSSMGGSSSVPPPTQTTPYALPPMSGSSSSTSSPALQASNGAKRRKYKMASAPIRHIEPSTTNHSPHLHPTPPTVSPAVPLPPTLAVPSLHLPTPAPQHPPATSRHPAARSSESEDESSSGSSSGSSGSSSSSGSDNDSDSSSGSSSGEDDDDDEDDFDTLAEDISRSLSKEGSSTAPPESLSPQVFGSSSSPGLLRKSPLENPSRNTPTPGRGAGGGGPMSLRALFHEDDEEENLSGSSSGSE</sequence>
<accession>A0A8H7BL16</accession>
<evidence type="ECO:0008006" key="4">
    <source>
        <dbReference type="Google" id="ProtNLM"/>
    </source>
</evidence>
<feature type="compositionally biased region" description="Polar residues" evidence="1">
    <location>
        <begin position="354"/>
        <end position="376"/>
    </location>
</feature>
<evidence type="ECO:0000313" key="2">
    <source>
        <dbReference type="EMBL" id="KAF7722031.1"/>
    </source>
</evidence>
<protein>
    <recommendedName>
        <fullName evidence="4">Transcription elongation factor Eaf N-terminal domain-containing protein</fullName>
    </recommendedName>
</protein>
<dbReference type="EMBL" id="JABAYA010000217">
    <property type="protein sequence ID" value="KAF7722031.1"/>
    <property type="molecule type" value="Genomic_DNA"/>
</dbReference>
<reference evidence="2" key="1">
    <citation type="submission" date="2020-01" db="EMBL/GenBank/DDBJ databases">
        <title>Genome Sequencing of Three Apophysomyces-Like Fungal Strains Confirms a Novel Fungal Genus in the Mucoromycota with divergent Burkholderia-like Endosymbiotic Bacteria.</title>
        <authorList>
            <person name="Stajich J.E."/>
            <person name="Macias A.M."/>
            <person name="Carter-House D."/>
            <person name="Lovett B."/>
            <person name="Kasson L.R."/>
            <person name="Berry K."/>
            <person name="Grigoriev I."/>
            <person name="Chang Y."/>
            <person name="Spatafora J."/>
            <person name="Kasson M.T."/>
        </authorList>
    </citation>
    <scope>NUCLEOTIDE SEQUENCE</scope>
    <source>
        <strain evidence="2">NRRL A-21654</strain>
    </source>
</reference>
<feature type="region of interest" description="Disordered" evidence="1">
    <location>
        <begin position="109"/>
        <end position="427"/>
    </location>
</feature>
<comment type="caution">
    <text evidence="2">The sequence shown here is derived from an EMBL/GenBank/DDBJ whole genome shotgun (WGS) entry which is preliminary data.</text>
</comment>
<dbReference type="OrthoDB" id="125903at2759"/>
<feature type="compositionally biased region" description="Low complexity" evidence="1">
    <location>
        <begin position="302"/>
        <end position="330"/>
    </location>
</feature>
<feature type="compositionally biased region" description="Polar residues" evidence="1">
    <location>
        <begin position="112"/>
        <end position="127"/>
    </location>
</feature>
<feature type="compositionally biased region" description="Pro residues" evidence="1">
    <location>
        <begin position="252"/>
        <end position="268"/>
    </location>
</feature>
<dbReference type="AlphaFoldDB" id="A0A8H7BL16"/>
<proteinExistence type="predicted"/>